<dbReference type="AlphaFoldDB" id="A0A142CME5"/>
<protein>
    <submittedName>
        <fullName evidence="1">CcgAII protein</fullName>
    </submittedName>
</protein>
<sequence length="52" mass="5472">MCSGTLPGGTVSKMKNITTSVLHGVSTKNRKGKQILFHSGPGRAGDNNEVLF</sequence>
<geneLocation type="plasmid" evidence="1">
    <name>pBU53M1</name>
</geneLocation>
<organism evidence="1">
    <name type="scientific">Shigella dysenteriae 1</name>
    <dbReference type="NCBI Taxonomy" id="984897"/>
    <lineage>
        <taxon>Bacteria</taxon>
        <taxon>Pseudomonadati</taxon>
        <taxon>Pseudomonadota</taxon>
        <taxon>Gammaproteobacteria</taxon>
        <taxon>Enterobacterales</taxon>
        <taxon>Enterobacteriaceae</taxon>
        <taxon>Shigella</taxon>
    </lineage>
</organism>
<name>A0A142CME5_SHIDY</name>
<accession>A0A142CME5</accession>
<reference evidence="1" key="1">
    <citation type="journal article" date="2016" name="Nat. Microbiol.">
        <title>Global phylogeography and evolutionary history of Shigella dysenteriae type 1.</title>
        <authorList>
            <person name="Njamkepo E."/>
            <person name="Fawal N."/>
            <person name="Tran-Dien A."/>
            <person name="Hawkey J."/>
            <person name="Strockbine N."/>
            <person name="Jenkins C."/>
            <person name="Talukder K.A."/>
            <person name="Bercion R."/>
            <person name="Kuleshov K."/>
            <person name="Kolinska R."/>
            <person name="Russell J.E."/>
            <person name="Kaftyreva L."/>
            <person name="Accou-Demartin M."/>
            <person name="Karas A."/>
            <person name="Vandenberg O."/>
            <person name="Mather A.E."/>
            <person name="Mason C.J."/>
            <person name="Page A.J."/>
            <person name="Ramamurthy T."/>
            <person name="Bizet C."/>
            <person name="Gamian A."/>
            <person name="Carle I."/>
            <person name="Sow A.G."/>
            <person name="Bouchier C."/>
            <person name="Wester A.L."/>
            <person name="Lejay-Collin M."/>
            <person name="Fonkoua M.C."/>
            <person name="Hello S.L."/>
            <person name="Blaser M.J."/>
            <person name="Jernberg C."/>
            <person name="Ruckly C."/>
            <person name="Merens A."/>
            <person name="Page A.L."/>
            <person name="Aslett M."/>
            <person name="Roggentin P."/>
            <person name="Fruth A."/>
            <person name="Denamur E."/>
            <person name="Venkatesan M."/>
            <person name="Bercovier H."/>
            <person name="Bodhidatta L."/>
            <person name="Chiou C.S."/>
            <person name="Clermont D."/>
            <person name="Colonna B."/>
            <person name="Egorova S."/>
            <person name="Pazhani G.P."/>
            <person name="Ezernitchi A.V."/>
            <person name="Guigon G."/>
            <person name="Harris S.R."/>
            <person name="Izumiya H."/>
            <person name="Korzeniowska-Kowal A."/>
            <person name="Lutynska A."/>
            <person name="Gouali M."/>
            <person name="Grimont F."/>
            <person name="Langendorf C."/>
            <person name="Marejkova M."/>
            <person name="Peterson L.A."/>
            <person name="Perez-Perez G."/>
            <person name="Ngandjio A."/>
            <person name="Podkolzin A."/>
            <person name="Souche E."/>
            <person name="Makarova M."/>
            <person name="Shipulin G.A."/>
            <person name="Ye C."/>
            <person name="Zemlickova H."/>
            <person name="Herpay M."/>
            <person name="Grimont P.A."/>
            <person name="Parkhill J."/>
            <person name="Sansonetti P."/>
            <person name="Holt K.E."/>
            <person name="Brisse S."/>
            <person name="Thomson N.R."/>
            <person name="Weill F.X."/>
        </authorList>
    </citation>
    <scope>NUCLEOTIDE SEQUENCE</scope>
    <source>
        <strain evidence="1">BU53M1</strain>
        <plasmid evidence="1">pBU53M1</plasmid>
    </source>
</reference>
<dbReference type="EMBL" id="KT754162">
    <property type="protein sequence ID" value="AMQ11740.1"/>
    <property type="molecule type" value="Genomic_DNA"/>
</dbReference>
<proteinExistence type="predicted"/>
<evidence type="ECO:0000313" key="1">
    <source>
        <dbReference type="EMBL" id="AMQ11740.1"/>
    </source>
</evidence>
<keyword evidence="1" id="KW-0614">Plasmid</keyword>